<comment type="caution">
    <text evidence="9">The sequence shown here is derived from an EMBL/GenBank/DDBJ whole genome shotgun (WGS) entry which is preliminary data.</text>
</comment>
<dbReference type="GO" id="GO:0003700">
    <property type="term" value="F:DNA-binding transcription factor activity"/>
    <property type="evidence" value="ECO:0007669"/>
    <property type="project" value="TreeGrafter"/>
</dbReference>
<evidence type="ECO:0000256" key="2">
    <source>
        <dbReference type="ARBA" id="ARBA00023015"/>
    </source>
</evidence>
<dbReference type="PANTHER" id="PTHR30136">
    <property type="entry name" value="HELIX-TURN-HELIX TRANSCRIPTIONAL REGULATOR, ICLR FAMILY"/>
    <property type="match status" value="1"/>
</dbReference>
<dbReference type="Pfam" id="PF09339">
    <property type="entry name" value="HTH_IclR"/>
    <property type="match status" value="1"/>
</dbReference>
<evidence type="ECO:0000256" key="5">
    <source>
        <dbReference type="ARBA" id="ARBA00058938"/>
    </source>
</evidence>
<dbReference type="EMBL" id="JAKMUZ010000009">
    <property type="protein sequence ID" value="MCZ9296121.1"/>
    <property type="molecule type" value="Genomic_DNA"/>
</dbReference>
<dbReference type="Proteomes" id="UP001146439">
    <property type="component" value="Unassembled WGS sequence"/>
</dbReference>
<dbReference type="RefSeq" id="WP_269966418.1">
    <property type="nucleotide sequence ID" value="NZ_JAKMUZ010000009.1"/>
</dbReference>
<dbReference type="Proteomes" id="UP001371299">
    <property type="component" value="Unassembled WGS sequence"/>
</dbReference>
<keyword evidence="4" id="KW-0804">Transcription</keyword>
<gene>
    <name evidence="9" type="ORF">L8V22_06030</name>
    <name evidence="10" type="ORF">WMQ01_05050</name>
</gene>
<keyword evidence="1" id="KW-0319">Glycerol metabolism</keyword>
<feature type="domain" description="IclR-ED" evidence="8">
    <location>
        <begin position="68"/>
        <end position="252"/>
    </location>
</feature>
<evidence type="ECO:0000313" key="9">
    <source>
        <dbReference type="EMBL" id="MCZ9296121.1"/>
    </source>
</evidence>
<evidence type="ECO:0000256" key="4">
    <source>
        <dbReference type="ARBA" id="ARBA00023163"/>
    </source>
</evidence>
<comment type="function">
    <text evidence="5">May be an activator protein for the gylABX operon.</text>
</comment>
<accession>A0A9X3RMB3</accession>
<reference evidence="9" key="1">
    <citation type="submission" date="2022-02" db="EMBL/GenBank/DDBJ databases">
        <title>Corynebacterium sp. from urogenital microbiome.</title>
        <authorList>
            <person name="Cappelli E.A."/>
            <person name="Ribeiro T.G."/>
            <person name="Peixe L."/>
        </authorList>
    </citation>
    <scope>NUCLEOTIDE SEQUENCE</scope>
    <source>
        <strain evidence="9">C21Ua_68</strain>
    </source>
</reference>
<evidence type="ECO:0000313" key="11">
    <source>
        <dbReference type="Proteomes" id="UP001146439"/>
    </source>
</evidence>
<dbReference type="GO" id="GO:0003677">
    <property type="term" value="F:DNA binding"/>
    <property type="evidence" value="ECO:0007669"/>
    <property type="project" value="UniProtKB-KW"/>
</dbReference>
<dbReference type="Gene3D" id="3.30.450.40">
    <property type="match status" value="1"/>
</dbReference>
<keyword evidence="2" id="KW-0805">Transcription regulation</keyword>
<dbReference type="NCBIfam" id="TIGR02431">
    <property type="entry name" value="pcaR_pcaU"/>
    <property type="match status" value="1"/>
</dbReference>
<dbReference type="InterPro" id="IPR036390">
    <property type="entry name" value="WH_DNA-bd_sf"/>
</dbReference>
<reference evidence="10 12" key="2">
    <citation type="submission" date="2024-01" db="EMBL/GenBank/DDBJ databases">
        <title>Description of two novel Corynebacterium species isolated from human nasal passages and skin.</title>
        <authorList>
            <person name="Popowitch E."/>
            <person name="Tran T.H."/>
            <person name="Escapa I.F."/>
            <person name="Bhatt E."/>
            <person name="Sozat A.K."/>
            <person name="Roberts A.Q."/>
            <person name="Segre J.A."/>
            <person name="Kong H."/>
            <person name="Conlan S."/>
            <person name="Lemon K.P."/>
            <person name="Kelly M.S."/>
        </authorList>
    </citation>
    <scope>NUCLEOTIDE SEQUENCE [LARGE SCALE GENOMIC DNA]</scope>
    <source>
        <strain evidence="10 12">KPL2619</strain>
    </source>
</reference>
<dbReference type="FunFam" id="1.10.10.10:FF:000056">
    <property type="entry name" value="IclR family transcriptional regulator"/>
    <property type="match status" value="1"/>
</dbReference>
<dbReference type="SMART" id="SM00346">
    <property type="entry name" value="HTH_ICLR"/>
    <property type="match status" value="1"/>
</dbReference>
<evidence type="ECO:0000256" key="1">
    <source>
        <dbReference type="ARBA" id="ARBA00022798"/>
    </source>
</evidence>
<keyword evidence="12" id="KW-1185">Reference proteome</keyword>
<feature type="domain" description="HTH iclR-type" evidence="7">
    <location>
        <begin position="7"/>
        <end position="74"/>
    </location>
</feature>
<dbReference type="SUPFAM" id="SSF55781">
    <property type="entry name" value="GAF domain-like"/>
    <property type="match status" value="1"/>
</dbReference>
<dbReference type="InterPro" id="IPR014757">
    <property type="entry name" value="Tscrpt_reg_IclR_C"/>
</dbReference>
<dbReference type="Pfam" id="PF01614">
    <property type="entry name" value="IclR_C"/>
    <property type="match status" value="1"/>
</dbReference>
<dbReference type="InterPro" id="IPR005471">
    <property type="entry name" value="Tscrpt_reg_IclR_N"/>
</dbReference>
<keyword evidence="3" id="KW-0238">DNA-binding</keyword>
<evidence type="ECO:0000259" key="8">
    <source>
        <dbReference type="PROSITE" id="PS51078"/>
    </source>
</evidence>
<dbReference type="PROSITE" id="PS51078">
    <property type="entry name" value="ICLR_ED"/>
    <property type="match status" value="1"/>
</dbReference>
<dbReference type="GO" id="GO:0046278">
    <property type="term" value="P:3,4-dihydroxybenzoate metabolic process"/>
    <property type="evidence" value="ECO:0007669"/>
    <property type="project" value="InterPro"/>
</dbReference>
<dbReference type="InterPro" id="IPR050707">
    <property type="entry name" value="HTH_MetabolicPath_Reg"/>
</dbReference>
<dbReference type="Gene3D" id="1.10.10.10">
    <property type="entry name" value="Winged helix-like DNA-binding domain superfamily/Winged helix DNA-binding domain"/>
    <property type="match status" value="1"/>
</dbReference>
<dbReference type="EMBL" id="JBBMGJ010000007">
    <property type="protein sequence ID" value="MEK0145441.1"/>
    <property type="molecule type" value="Genomic_DNA"/>
</dbReference>
<protein>
    <recommendedName>
        <fullName evidence="6">Glycerol operon regulatory protein</fullName>
    </recommendedName>
</protein>
<proteinExistence type="predicted"/>
<evidence type="ECO:0000256" key="3">
    <source>
        <dbReference type="ARBA" id="ARBA00023125"/>
    </source>
</evidence>
<dbReference type="GO" id="GO:0045892">
    <property type="term" value="P:negative regulation of DNA-templated transcription"/>
    <property type="evidence" value="ECO:0007669"/>
    <property type="project" value="TreeGrafter"/>
</dbReference>
<dbReference type="SUPFAM" id="SSF46785">
    <property type="entry name" value="Winged helix' DNA-binding domain"/>
    <property type="match status" value="1"/>
</dbReference>
<dbReference type="InterPro" id="IPR036388">
    <property type="entry name" value="WH-like_DNA-bd_sf"/>
</dbReference>
<evidence type="ECO:0000259" key="7">
    <source>
        <dbReference type="PROSITE" id="PS51077"/>
    </source>
</evidence>
<dbReference type="PROSITE" id="PS51077">
    <property type="entry name" value="HTH_ICLR"/>
    <property type="match status" value="1"/>
</dbReference>
<evidence type="ECO:0000313" key="12">
    <source>
        <dbReference type="Proteomes" id="UP001371299"/>
    </source>
</evidence>
<dbReference type="GO" id="GO:0006071">
    <property type="term" value="P:glycerol metabolic process"/>
    <property type="evidence" value="ECO:0007669"/>
    <property type="project" value="UniProtKB-KW"/>
</dbReference>
<dbReference type="InterPro" id="IPR012794">
    <property type="entry name" value="PcaR_PcaU"/>
</dbReference>
<evidence type="ECO:0000313" key="10">
    <source>
        <dbReference type="EMBL" id="MEK0145441.1"/>
    </source>
</evidence>
<evidence type="ECO:0000256" key="6">
    <source>
        <dbReference type="ARBA" id="ARBA00070406"/>
    </source>
</evidence>
<dbReference type="PANTHER" id="PTHR30136:SF34">
    <property type="entry name" value="TRANSCRIPTIONAL REGULATOR"/>
    <property type="match status" value="1"/>
</dbReference>
<dbReference type="InterPro" id="IPR029016">
    <property type="entry name" value="GAF-like_dom_sf"/>
</dbReference>
<sequence>MNDTPTVQSLARGLAVLHSFNGERPRQTLAQVAEVTGLARATARRFLHTLVTEGYARTDGSEFWLTPRVLELGYSYLSSLGLPDIAQPHLRELSAKLDESCSVSVLDRDSVVYIARAAAHRIMATNITIGTRFPAHATSMGQVLLADLTPAQLDEFLETASLEKVTPHTLTAPADLRARLAEIRRRGWVIVDQELEKGLRSIAVPIRSGSGRTAAAINISTQTSVYSTEDLTTRILPELIATCKAISHDLATTELS</sequence>
<organism evidence="9 11">
    <name type="scientific">Corynebacterium yonathiae</name>
    <dbReference type="NCBI Taxonomy" id="2913504"/>
    <lineage>
        <taxon>Bacteria</taxon>
        <taxon>Bacillati</taxon>
        <taxon>Actinomycetota</taxon>
        <taxon>Actinomycetes</taxon>
        <taxon>Mycobacteriales</taxon>
        <taxon>Corynebacteriaceae</taxon>
        <taxon>Corynebacterium</taxon>
    </lineage>
</organism>
<dbReference type="AlphaFoldDB" id="A0A9X3RMB3"/>
<dbReference type="GO" id="GO:0045893">
    <property type="term" value="P:positive regulation of DNA-templated transcription"/>
    <property type="evidence" value="ECO:0007669"/>
    <property type="project" value="InterPro"/>
</dbReference>
<name>A0A9X3RMB3_9CORY</name>